<organism evidence="1 2">
    <name type="scientific">Vibrio nitrifigilis</name>
    <dbReference type="NCBI Taxonomy" id="2789781"/>
    <lineage>
        <taxon>Bacteria</taxon>
        <taxon>Pseudomonadati</taxon>
        <taxon>Pseudomonadota</taxon>
        <taxon>Gammaproteobacteria</taxon>
        <taxon>Vibrionales</taxon>
        <taxon>Vibrionaceae</taxon>
        <taxon>Vibrio</taxon>
    </lineage>
</organism>
<evidence type="ECO:0000313" key="2">
    <source>
        <dbReference type="Proteomes" id="UP000597206"/>
    </source>
</evidence>
<name>A0ABS0GKT9_9VIBR</name>
<dbReference type="EMBL" id="JADPMR010000004">
    <property type="protein sequence ID" value="MBF9003090.1"/>
    <property type="molecule type" value="Genomic_DNA"/>
</dbReference>
<sequence>MTVSLSGIIGVASGLILGGIPNFDIEKLRLEFFTRLRENGLVTSGPETSVSQLRNTCHASLAVFASKLHLADESHDALSKLHQKSYGDIQLHDIEIVAYKRTLSAIDVKSLAKITLS</sequence>
<protein>
    <submittedName>
        <fullName evidence="1">Uncharacterized protein</fullName>
    </submittedName>
</protein>
<evidence type="ECO:0000313" key="1">
    <source>
        <dbReference type="EMBL" id="MBF9003090.1"/>
    </source>
</evidence>
<proteinExistence type="predicted"/>
<gene>
    <name evidence="1" type="ORF">I1A42_21675</name>
</gene>
<dbReference type="RefSeq" id="WP_196124964.1">
    <property type="nucleotide sequence ID" value="NZ_JADPMR010000004.1"/>
</dbReference>
<reference evidence="1 2" key="1">
    <citation type="submission" date="2020-11" db="EMBL/GenBank/DDBJ databases">
        <title>Vibrio nitrifigilis sp. nov., a marine nitrogen-fixing bacterium isolated from the lagoon sediment of an islet inside an atoll.</title>
        <authorList>
            <person name="Wang L.-T."/>
            <person name="Shieh W.Y."/>
        </authorList>
    </citation>
    <scope>NUCLEOTIDE SEQUENCE [LARGE SCALE GENOMIC DNA]</scope>
    <source>
        <strain evidence="1 2">NFV-1</strain>
    </source>
</reference>
<accession>A0ABS0GKT9</accession>
<comment type="caution">
    <text evidence="1">The sequence shown here is derived from an EMBL/GenBank/DDBJ whole genome shotgun (WGS) entry which is preliminary data.</text>
</comment>
<keyword evidence="2" id="KW-1185">Reference proteome</keyword>
<dbReference type="Proteomes" id="UP000597206">
    <property type="component" value="Unassembled WGS sequence"/>
</dbReference>